<dbReference type="GO" id="GO:0030674">
    <property type="term" value="F:protein-macromolecule adaptor activity"/>
    <property type="evidence" value="ECO:0007669"/>
    <property type="project" value="InterPro"/>
</dbReference>
<feature type="domain" description="Fascin-like" evidence="8">
    <location>
        <begin position="37"/>
        <end position="147"/>
    </location>
</feature>
<gene>
    <name evidence="9" type="primary">sn_1</name>
    <name evidence="9" type="ORF">FJT64_027103</name>
</gene>
<evidence type="ECO:0000256" key="4">
    <source>
        <dbReference type="ARBA" id="ARBA00023203"/>
    </source>
</evidence>
<dbReference type="SUPFAM" id="SSF50405">
    <property type="entry name" value="Actin-crosslinking proteins"/>
    <property type="match status" value="4"/>
</dbReference>
<evidence type="ECO:0000256" key="3">
    <source>
        <dbReference type="ARBA" id="ARBA00022490"/>
    </source>
</evidence>
<evidence type="ECO:0000256" key="7">
    <source>
        <dbReference type="SAM" id="MobiDB-lite"/>
    </source>
</evidence>
<dbReference type="FunFam" id="2.80.10.50:FF:000010">
    <property type="entry name" value="Fascin"/>
    <property type="match status" value="1"/>
</dbReference>
<reference evidence="9 10" key="1">
    <citation type="submission" date="2019-07" db="EMBL/GenBank/DDBJ databases">
        <title>Draft genome assembly of a fouling barnacle, Amphibalanus amphitrite (Darwin, 1854): The first reference genome for Thecostraca.</title>
        <authorList>
            <person name="Kim W."/>
        </authorList>
    </citation>
    <scope>NUCLEOTIDE SEQUENCE [LARGE SCALE GENOMIC DNA]</scope>
    <source>
        <strain evidence="9">SNU_AA5</strain>
        <tissue evidence="9">Soma without cirri and trophi</tissue>
    </source>
</reference>
<feature type="domain" description="Fascin-like" evidence="8">
    <location>
        <begin position="415"/>
        <end position="508"/>
    </location>
</feature>
<organism evidence="9 10">
    <name type="scientific">Amphibalanus amphitrite</name>
    <name type="common">Striped barnacle</name>
    <name type="synonym">Balanus amphitrite</name>
    <dbReference type="NCBI Taxonomy" id="1232801"/>
    <lineage>
        <taxon>Eukaryota</taxon>
        <taxon>Metazoa</taxon>
        <taxon>Ecdysozoa</taxon>
        <taxon>Arthropoda</taxon>
        <taxon>Crustacea</taxon>
        <taxon>Multicrustacea</taxon>
        <taxon>Cirripedia</taxon>
        <taxon>Thoracica</taxon>
        <taxon>Thoracicalcarea</taxon>
        <taxon>Balanomorpha</taxon>
        <taxon>Balanoidea</taxon>
        <taxon>Balanidae</taxon>
        <taxon>Amphibalaninae</taxon>
        <taxon>Amphibalanus</taxon>
    </lineage>
</organism>
<dbReference type="PANTHER" id="PTHR10551">
    <property type="entry name" value="FASCIN"/>
    <property type="match status" value="1"/>
</dbReference>
<keyword evidence="3 6" id="KW-0963">Cytoplasm</keyword>
<evidence type="ECO:0000256" key="1">
    <source>
        <dbReference type="ARBA" id="ARBA00004245"/>
    </source>
</evidence>
<comment type="similarity">
    <text evidence="2 6">Belongs to the fascin family.</text>
</comment>
<dbReference type="InterPro" id="IPR024703">
    <property type="entry name" value="Fascin_metazoans"/>
</dbReference>
<dbReference type="Pfam" id="PF06268">
    <property type="entry name" value="Fascin"/>
    <property type="match status" value="4"/>
</dbReference>
<keyword evidence="10" id="KW-1185">Reference proteome</keyword>
<dbReference type="GO" id="GO:0051017">
    <property type="term" value="P:actin filament bundle assembly"/>
    <property type="evidence" value="ECO:0007669"/>
    <property type="project" value="TreeGrafter"/>
</dbReference>
<dbReference type="CDD" id="cd23351">
    <property type="entry name" value="beta-trefoil_singed_rpt2"/>
    <property type="match status" value="1"/>
</dbReference>
<protein>
    <recommendedName>
        <fullName evidence="6">Fascin</fullName>
    </recommendedName>
</protein>
<evidence type="ECO:0000256" key="5">
    <source>
        <dbReference type="ARBA" id="ARBA00023212"/>
    </source>
</evidence>
<name>A0A6A4WBX3_AMPAM</name>
<evidence type="ECO:0000256" key="6">
    <source>
        <dbReference type="PIRNR" id="PIRNR005682"/>
    </source>
</evidence>
<dbReference type="GO" id="GO:0015629">
    <property type="term" value="C:actin cytoskeleton"/>
    <property type="evidence" value="ECO:0007669"/>
    <property type="project" value="TreeGrafter"/>
</dbReference>
<feature type="domain" description="Fascin-like" evidence="8">
    <location>
        <begin position="282"/>
        <end position="390"/>
    </location>
</feature>
<proteinExistence type="inferred from homology"/>
<evidence type="ECO:0000259" key="8">
    <source>
        <dbReference type="Pfam" id="PF06268"/>
    </source>
</evidence>
<dbReference type="Gene3D" id="2.80.10.50">
    <property type="match status" value="4"/>
</dbReference>
<dbReference type="FunFam" id="2.80.10.50:FF:000064">
    <property type="entry name" value="Fascin"/>
    <property type="match status" value="1"/>
</dbReference>
<dbReference type="FunFam" id="2.80.10.50:FF:000008">
    <property type="entry name" value="Fascin"/>
    <property type="match status" value="1"/>
</dbReference>
<keyword evidence="5 6" id="KW-0206">Cytoskeleton</keyword>
<dbReference type="GO" id="GO:0005737">
    <property type="term" value="C:cytoplasm"/>
    <property type="evidence" value="ECO:0007669"/>
    <property type="project" value="TreeGrafter"/>
</dbReference>
<dbReference type="EMBL" id="VIIS01001271">
    <property type="protein sequence ID" value="KAF0300392.1"/>
    <property type="molecule type" value="Genomic_DNA"/>
</dbReference>
<evidence type="ECO:0000313" key="9">
    <source>
        <dbReference type="EMBL" id="KAF0300392.1"/>
    </source>
</evidence>
<dbReference type="GO" id="GO:0007163">
    <property type="term" value="P:establishment or maintenance of cell polarity"/>
    <property type="evidence" value="ECO:0007669"/>
    <property type="project" value="TreeGrafter"/>
</dbReference>
<dbReference type="PIRSF" id="PIRSF005682">
    <property type="entry name" value="Fascin"/>
    <property type="match status" value="1"/>
</dbReference>
<dbReference type="Proteomes" id="UP000440578">
    <property type="component" value="Unassembled WGS sequence"/>
</dbReference>
<evidence type="ECO:0000313" key="10">
    <source>
        <dbReference type="Proteomes" id="UP000440578"/>
    </source>
</evidence>
<feature type="domain" description="Fascin-like" evidence="8">
    <location>
        <begin position="157"/>
        <end position="268"/>
    </location>
</feature>
<dbReference type="InterPro" id="IPR010431">
    <property type="entry name" value="Fascin"/>
</dbReference>
<evidence type="ECO:0000256" key="2">
    <source>
        <dbReference type="ARBA" id="ARBA00007415"/>
    </source>
</evidence>
<dbReference type="PANTHER" id="PTHR10551:SF9">
    <property type="entry name" value="FASCIN-2"/>
    <property type="match status" value="1"/>
</dbReference>
<feature type="region of interest" description="Disordered" evidence="7">
    <location>
        <begin position="1"/>
        <end position="21"/>
    </location>
</feature>
<sequence length="508" mass="56559">MVRMDKMNGSSNGMNGGTCEPATDERAWTVGLLSGGKYLTAETFGFKINANGTSLKKKQLWTMQPTGDAGQISLRSHLGKYLAVDSFGNVTCETDELEAGGVFEIALSTDGSGRWALKNVERKYFLGSAGDKLVCNAKAPADSELWYVHLAARPQVNLYSLGRKRFAHLSEDQDEIHVDANIPWGEDTLFTLEFRDNHYALHTCNNLYLHREGGLQSSCAEDCLFSIEYHNGSLALRDRAGKYLSPVGSKAQLKSRGIAVTKDELFTLENSLPQACFSAALNDRYVSVKQGIDVTANQEEVEQTERFLLEFDPDTRRWYIRTMQDRYWTLESSGGIQAAAGKKSSNSLFDLVWHGDGSVSLRANNGKCLSAKKSGHLFANSEENEDNAKFYFYLINRPILVLKCDQGFVGYKSSSSTKLECNKTNYETVHVERGDKGRVFFKGQNGKYWTPEDGISASGDVPHPFFMELREPTRMCIKDEHGGYLCAQKNGAFALDNTDVSGATYWEF</sequence>
<comment type="subcellular location">
    <subcellularLocation>
        <location evidence="1 6">Cytoplasm</location>
        <location evidence="1 6">Cytoskeleton</location>
    </subcellularLocation>
</comment>
<keyword evidence="4 6" id="KW-0009">Actin-binding</keyword>
<dbReference type="AlphaFoldDB" id="A0A6A4WBX3"/>
<dbReference type="OrthoDB" id="10259868at2759"/>
<accession>A0A6A4WBX3</accession>
<dbReference type="GO" id="GO:0051015">
    <property type="term" value="F:actin filament binding"/>
    <property type="evidence" value="ECO:0007669"/>
    <property type="project" value="InterPro"/>
</dbReference>
<dbReference type="InterPro" id="IPR022768">
    <property type="entry name" value="Fascin-like_dom"/>
</dbReference>
<dbReference type="FunFam" id="2.80.10.50:FF:000015">
    <property type="entry name" value="Fascin"/>
    <property type="match status" value="1"/>
</dbReference>
<comment type="caution">
    <text evidence="9">The sequence shown here is derived from an EMBL/GenBank/DDBJ whole genome shotgun (WGS) entry which is preliminary data.</text>
</comment>
<dbReference type="GO" id="GO:0016477">
    <property type="term" value="P:cell migration"/>
    <property type="evidence" value="ECO:0007669"/>
    <property type="project" value="TreeGrafter"/>
</dbReference>
<dbReference type="InterPro" id="IPR008999">
    <property type="entry name" value="Actin-crosslinking"/>
</dbReference>